<comment type="caution">
    <text evidence="2">The sequence shown here is derived from an EMBL/GenBank/DDBJ whole genome shotgun (WGS) entry which is preliminary data.</text>
</comment>
<accession>A0A0A2W0L0</accession>
<name>A0A0A2W0L0_BEABA</name>
<reference evidence="2 3" key="1">
    <citation type="submission" date="2012-10" db="EMBL/GenBank/DDBJ databases">
        <title>Genome sequencing and analysis of entomopathogenic fungi Beauveria bassiana D1-5.</title>
        <authorList>
            <person name="Li Q."/>
            <person name="Wang L."/>
            <person name="Zhang Z."/>
            <person name="Wang Q."/>
            <person name="Ren J."/>
            <person name="Wang M."/>
            <person name="Xu W."/>
            <person name="Wang J."/>
            <person name="Lu Y."/>
            <person name="Du Q."/>
            <person name="Sun Z."/>
        </authorList>
    </citation>
    <scope>NUCLEOTIDE SEQUENCE [LARGE SCALE GENOMIC DNA]</scope>
    <source>
        <strain evidence="2 3">D1-5</strain>
    </source>
</reference>
<dbReference type="HOGENOM" id="CLU_1377881_0_0_1"/>
<proteinExistence type="predicted"/>
<protein>
    <submittedName>
        <fullName evidence="2">Uncharacterized protein</fullName>
    </submittedName>
</protein>
<dbReference type="AlphaFoldDB" id="A0A0A2W0L0"/>
<organism evidence="2 3">
    <name type="scientific">Beauveria bassiana D1-5</name>
    <dbReference type="NCBI Taxonomy" id="1245745"/>
    <lineage>
        <taxon>Eukaryota</taxon>
        <taxon>Fungi</taxon>
        <taxon>Dikarya</taxon>
        <taxon>Ascomycota</taxon>
        <taxon>Pezizomycotina</taxon>
        <taxon>Sordariomycetes</taxon>
        <taxon>Hypocreomycetidae</taxon>
        <taxon>Hypocreales</taxon>
        <taxon>Cordycipitaceae</taxon>
        <taxon>Beauveria</taxon>
    </lineage>
</organism>
<dbReference type="EMBL" id="ANFO01000156">
    <property type="protein sequence ID" value="KGQ11980.1"/>
    <property type="molecule type" value="Genomic_DNA"/>
</dbReference>
<gene>
    <name evidence="2" type="ORF">BBAD15_g2270</name>
</gene>
<feature type="region of interest" description="Disordered" evidence="1">
    <location>
        <begin position="105"/>
        <end position="131"/>
    </location>
</feature>
<dbReference type="Proteomes" id="UP000030106">
    <property type="component" value="Unassembled WGS sequence"/>
</dbReference>
<evidence type="ECO:0000256" key="1">
    <source>
        <dbReference type="SAM" id="MobiDB-lite"/>
    </source>
</evidence>
<evidence type="ECO:0000313" key="3">
    <source>
        <dbReference type="Proteomes" id="UP000030106"/>
    </source>
</evidence>
<sequence length="198" mass="21550">MYQVSSRHRALVQATGFPSTISPPPPLFFLPYDQIFYPTTRIFSTTTQSSHQLFQHFPFILLLTYLLVEPGPQPCVCGLPALAYPTLTPASAPSSPAAAKYWVAPTASTQRDPSPPPSLAPGDRTTSHLSASRFRHRYSRASFVSSKARPPPAWSHPGSATVATAASYKGLLSHPANHRRQIHLLVRGPPVKAPVHLP</sequence>
<evidence type="ECO:0000313" key="2">
    <source>
        <dbReference type="EMBL" id="KGQ11980.1"/>
    </source>
</evidence>